<sequence length="308" mass="34507">MHSMGVGTQMTEVPSKTPSALQNVGWIIGCLCIAALMAAAGSDRGQTYAGLPLFALCGAVCFAIQWLAFVPAWVSRTERYFDLTGGFSFLSATAVAVGLSSQVDIRSWLVVLLIGVWALRLSSFLFLRIREAGFDRRFVNLKRSYSRFLMTWTLQGLWVYLTLAPALVVLTGKNHASLDLLTLGGVMLWCVGFFVEVIADRQKSEFNAQPENREMFIRSGLWSLSRHPNYLGEILLWLGIGIISIPILESWQWAALISPIFVYVQLTKVSGIPLLEGRERKKWGDDPEYQNYIARTPALWPRLPRLSK</sequence>
<keyword evidence="1" id="KW-1133">Transmembrane helix</keyword>
<protein>
    <submittedName>
        <fullName evidence="2">Uncharacterized protein</fullName>
    </submittedName>
</protein>
<dbReference type="EMBL" id="UINC01000978">
    <property type="protein sequence ID" value="SUZ66211.1"/>
    <property type="molecule type" value="Genomic_DNA"/>
</dbReference>
<keyword evidence="1" id="KW-0812">Transmembrane</keyword>
<evidence type="ECO:0000256" key="1">
    <source>
        <dbReference type="SAM" id="Phobius"/>
    </source>
</evidence>
<accession>A0A381PGS7</accession>
<reference evidence="2" key="1">
    <citation type="submission" date="2018-05" db="EMBL/GenBank/DDBJ databases">
        <authorList>
            <person name="Lanie J.A."/>
            <person name="Ng W.-L."/>
            <person name="Kazmierczak K.M."/>
            <person name="Andrzejewski T.M."/>
            <person name="Davidsen T.M."/>
            <person name="Wayne K.J."/>
            <person name="Tettelin H."/>
            <person name="Glass J.I."/>
            <person name="Rusch D."/>
            <person name="Podicherti R."/>
            <person name="Tsui H.-C.T."/>
            <person name="Winkler M.E."/>
        </authorList>
    </citation>
    <scope>NUCLEOTIDE SEQUENCE</scope>
</reference>
<feature type="transmembrane region" description="Helical" evidence="1">
    <location>
        <begin position="80"/>
        <end position="99"/>
    </location>
</feature>
<dbReference type="GO" id="GO:0016020">
    <property type="term" value="C:membrane"/>
    <property type="evidence" value="ECO:0007669"/>
    <property type="project" value="TreeGrafter"/>
</dbReference>
<dbReference type="InterPro" id="IPR010721">
    <property type="entry name" value="UstE-like"/>
</dbReference>
<dbReference type="PROSITE" id="PS50244">
    <property type="entry name" value="S5A_REDUCTASE"/>
    <property type="match status" value="1"/>
</dbReference>
<name>A0A381PGS7_9ZZZZ</name>
<feature type="transmembrane region" description="Helical" evidence="1">
    <location>
        <begin position="180"/>
        <end position="199"/>
    </location>
</feature>
<dbReference type="Pfam" id="PF06966">
    <property type="entry name" value="DUF1295"/>
    <property type="match status" value="1"/>
</dbReference>
<feature type="transmembrane region" description="Helical" evidence="1">
    <location>
        <begin position="53"/>
        <end position="73"/>
    </location>
</feature>
<dbReference type="PANTHER" id="PTHR32251">
    <property type="entry name" value="3-OXO-5-ALPHA-STEROID 4-DEHYDROGENASE"/>
    <property type="match status" value="1"/>
</dbReference>
<dbReference type="PANTHER" id="PTHR32251:SF17">
    <property type="entry name" value="STEROID 5-ALPHA REDUCTASE C-TERMINAL DOMAIN-CONTAINING PROTEIN"/>
    <property type="match status" value="1"/>
</dbReference>
<feature type="transmembrane region" description="Helical" evidence="1">
    <location>
        <begin position="230"/>
        <end position="248"/>
    </location>
</feature>
<keyword evidence="1" id="KW-0472">Membrane</keyword>
<organism evidence="2">
    <name type="scientific">marine metagenome</name>
    <dbReference type="NCBI Taxonomy" id="408172"/>
    <lineage>
        <taxon>unclassified sequences</taxon>
        <taxon>metagenomes</taxon>
        <taxon>ecological metagenomes</taxon>
    </lineage>
</organism>
<dbReference type="AlphaFoldDB" id="A0A381PGS7"/>
<feature type="transmembrane region" description="Helical" evidence="1">
    <location>
        <begin position="105"/>
        <end position="127"/>
    </location>
</feature>
<feature type="transmembrane region" description="Helical" evidence="1">
    <location>
        <begin position="20"/>
        <end position="41"/>
    </location>
</feature>
<gene>
    <name evidence="2" type="ORF">METZ01_LOCUS19065</name>
</gene>
<evidence type="ECO:0000313" key="2">
    <source>
        <dbReference type="EMBL" id="SUZ66211.1"/>
    </source>
</evidence>
<proteinExistence type="predicted"/>
<feature type="transmembrane region" description="Helical" evidence="1">
    <location>
        <begin position="148"/>
        <end position="168"/>
    </location>
</feature>
<dbReference type="Gene3D" id="1.20.120.1630">
    <property type="match status" value="1"/>
</dbReference>